<accession>A0A9Q8V9U2</accession>
<evidence type="ECO:0000256" key="1">
    <source>
        <dbReference type="SAM" id="MobiDB-lite"/>
    </source>
</evidence>
<proteinExistence type="predicted"/>
<sequence length="1379" mass="151851">MATIRRKPVAAAGAQHLDNPPRRAESSQRYLQAPQDDEYDDLEQDEDVDAPTLAPGPYRSRQYYPVPRDGEIDFTDVQQSMSPLRPSEEELADGGRPYVSSSSSSSRHIKDATSNQSSSWSQGPPLGRDVRFWIPLWLTKTVLAIFAVVFFLMLLATALLFHFSQKNNGIGVQKEVNHYAWKYGPTALLVVVGALWRQVDYANKILMPWKELSDGPTTAEKSLLLDYIYPLLPTSLWMALKNKHWAVAMSIIGHLLILGTTVFSTGLLILEPTEMSQESSEFRIKSEFRLNGPWNYTLLRNIGPAATQLYYGINFRGLQFPQGTSEDILIPTLETPIDHRLGHVNFTTSLEGIKIDLDCELLPLKNGSAVSMPWRSILAEFFVTDIETSDCKIKGVPVAEGPDHGYYHQKNATQNYQAQMETFPCNVDWDFSQYPGRTNASYINMMTNSSLDQRVFMSVADLRFAAHNSSYDRPKYLYINKLTGALCKPTYQVNQYDVHTSSALNGSALAVTSTDHVKGQQVEGLSSGALGLAVLQSSWTWKLGTGGQDYVLSEQVPTFFQLMTLKSHSSTIGDYMDGDLLIKTGASVFKGIATQILHLLAVQPTDRNVTGEIRFTEDRLKVKQLSTGFMCSFLGSLVIISAGMILVRPHSATPHEPGSLAATTTILASSPALQQLLASVANSPQSVIQRSLCVFAFRSTATESNGAICFEIHPKQSRESDMERVAKDDSRREVSWWRPVAGTQWFLGLAVLLPLSIIAALEIVQHFSNTQNGFVDAGANNALVFATYIPAAVALGVSSMYAGLELLAAIFAPYVALKGGSAPPGRSIYTNLVGKLLPVAMFTSLKARHFAVAVALLSNFIGGFLTIVVSGLYSASDVPLTEHVDVRQLDNFNFTGVDLSLNDNQASAIDSLIEFLDLDYTQWTYRNLVFNHLNQSTVSLRNASADAPLTVNVPATRAVLNCTRVPTGLRRITLVDTSQDLNMMRTLPGGNGFQNPKFGRMYVGFNTTLKPSDWCENPPKSNSSEWTWMQYFSIPNTTEFAYIGKASTMIWQNNMVRGDGPVDTNPTLGSGMGASGITIPDNGCPSFAITLGLIRAKSARKVGTDTRWEFEQNLESLLCYQHVEEVRSNVTWHLPGFEIDPKNPPIADENTNRKQKTERGGQRFPFAVNSFLMGLSDSFFNRTIPGPGKTDPWNNDVDQFVNALVNAKGGQAIEKLIGRDHTDDLAAAANRLYGVYMAQAISLNMRQGPADGKSQQMPTYGGVLTTSGRLRLHQNNGPKIALQAMLAAMVICAIASRWLMRVGKVLPHDPCSIAGKAVLLAGADMATRQFAPPGEEWRQSARLRRGGVFNHRLYSLRWWGEGEKAVGGRPRYGIDVEGI</sequence>
<feature type="transmembrane region" description="Helical" evidence="2">
    <location>
        <begin position="246"/>
        <end position="270"/>
    </location>
</feature>
<keyword evidence="2" id="KW-0812">Transmembrane</keyword>
<evidence type="ECO:0000313" key="4">
    <source>
        <dbReference type="Proteomes" id="UP000829364"/>
    </source>
</evidence>
<feature type="region of interest" description="Disordered" evidence="1">
    <location>
        <begin position="1"/>
        <end position="123"/>
    </location>
</feature>
<feature type="compositionally biased region" description="Acidic residues" evidence="1">
    <location>
        <begin position="35"/>
        <end position="49"/>
    </location>
</feature>
<feature type="transmembrane region" description="Helical" evidence="2">
    <location>
        <begin position="629"/>
        <end position="647"/>
    </location>
</feature>
<protein>
    <submittedName>
        <fullName evidence="3">Uncharacterized protein</fullName>
    </submittedName>
</protein>
<dbReference type="OrthoDB" id="5332281at2759"/>
<keyword evidence="2" id="KW-1133">Transmembrane helix</keyword>
<feature type="transmembrane region" description="Helical" evidence="2">
    <location>
        <begin position="745"/>
        <end position="764"/>
    </location>
</feature>
<gene>
    <name evidence="3" type="ORF">JDV02_003578</name>
</gene>
<feature type="region of interest" description="Disordered" evidence="1">
    <location>
        <begin position="1141"/>
        <end position="1160"/>
    </location>
</feature>
<dbReference type="PANTHER" id="PTHR37544">
    <property type="entry name" value="SPRAY-RELATED"/>
    <property type="match status" value="1"/>
</dbReference>
<feature type="transmembrane region" description="Helical" evidence="2">
    <location>
        <begin position="141"/>
        <end position="163"/>
    </location>
</feature>
<feature type="compositionally biased region" description="Polar residues" evidence="1">
    <location>
        <begin position="112"/>
        <end position="122"/>
    </location>
</feature>
<keyword evidence="2" id="KW-0472">Membrane</keyword>
<feature type="transmembrane region" description="Helical" evidence="2">
    <location>
        <begin position="183"/>
        <end position="202"/>
    </location>
</feature>
<organism evidence="3 4">
    <name type="scientific">Purpureocillium takamizusanense</name>
    <dbReference type="NCBI Taxonomy" id="2060973"/>
    <lineage>
        <taxon>Eukaryota</taxon>
        <taxon>Fungi</taxon>
        <taxon>Dikarya</taxon>
        <taxon>Ascomycota</taxon>
        <taxon>Pezizomycotina</taxon>
        <taxon>Sordariomycetes</taxon>
        <taxon>Hypocreomycetidae</taxon>
        <taxon>Hypocreales</taxon>
        <taxon>Ophiocordycipitaceae</taxon>
        <taxon>Purpureocillium</taxon>
    </lineage>
</organism>
<evidence type="ECO:0000313" key="3">
    <source>
        <dbReference type="EMBL" id="UNI17209.1"/>
    </source>
</evidence>
<dbReference type="KEGG" id="ptkz:JDV02_003578"/>
<feature type="transmembrane region" description="Helical" evidence="2">
    <location>
        <begin position="785"/>
        <end position="816"/>
    </location>
</feature>
<dbReference type="Pfam" id="PF11915">
    <property type="entry name" value="DUF3433"/>
    <property type="match status" value="2"/>
</dbReference>
<evidence type="ECO:0000256" key="2">
    <source>
        <dbReference type="SAM" id="Phobius"/>
    </source>
</evidence>
<reference evidence="3" key="1">
    <citation type="submission" date="2021-11" db="EMBL/GenBank/DDBJ databases">
        <title>Purpureocillium_takamizusanense_genome.</title>
        <authorList>
            <person name="Nguyen N.-H."/>
        </authorList>
    </citation>
    <scope>NUCLEOTIDE SEQUENCE</scope>
    <source>
        <strain evidence="3">PT3</strain>
    </source>
</reference>
<dbReference type="PANTHER" id="PTHR37544:SF1">
    <property type="entry name" value="PHOSPHORIBOSYLAMINOIMIDAZOLE-SUCCINOCARBOXAMIDE SYNTHASE"/>
    <property type="match status" value="1"/>
</dbReference>
<dbReference type="EMBL" id="CP086356">
    <property type="protein sequence ID" value="UNI17209.1"/>
    <property type="molecule type" value="Genomic_DNA"/>
</dbReference>
<feature type="transmembrane region" description="Helical" evidence="2">
    <location>
        <begin position="852"/>
        <end position="873"/>
    </location>
</feature>
<name>A0A9Q8V9U2_9HYPO</name>
<dbReference type="Proteomes" id="UP000829364">
    <property type="component" value="Chromosome 3"/>
</dbReference>
<dbReference type="RefSeq" id="XP_047840690.1">
    <property type="nucleotide sequence ID" value="XM_047984715.1"/>
</dbReference>
<dbReference type="GeneID" id="72065535"/>
<dbReference type="InterPro" id="IPR021840">
    <property type="entry name" value="DUF3433"/>
</dbReference>
<keyword evidence="4" id="KW-1185">Reference proteome</keyword>
<feature type="compositionally biased region" description="Basic and acidic residues" evidence="1">
    <location>
        <begin position="1150"/>
        <end position="1160"/>
    </location>
</feature>